<comment type="cofactor">
    <cofactor evidence="1">
        <name>Zn(2+)</name>
        <dbReference type="ChEBI" id="CHEBI:29105"/>
    </cofactor>
</comment>
<name>A0AAP2DCI7_9BACT</name>
<dbReference type="InterPro" id="IPR007863">
    <property type="entry name" value="Peptidase_M16_C"/>
</dbReference>
<keyword evidence="4" id="KW-0479">Metal-binding</keyword>
<evidence type="ECO:0000313" key="12">
    <source>
        <dbReference type="Proteomes" id="UP001319180"/>
    </source>
</evidence>
<keyword evidence="12" id="KW-1185">Reference proteome</keyword>
<keyword evidence="7" id="KW-0482">Metalloprotease</keyword>
<gene>
    <name evidence="11" type="ORF">KK078_17140</name>
</gene>
<evidence type="ECO:0000256" key="2">
    <source>
        <dbReference type="ARBA" id="ARBA00007261"/>
    </source>
</evidence>
<comment type="caution">
    <text evidence="11">The sequence shown here is derived from an EMBL/GenBank/DDBJ whole genome shotgun (WGS) entry which is preliminary data.</text>
</comment>
<dbReference type="InterPro" id="IPR050626">
    <property type="entry name" value="Peptidase_M16"/>
</dbReference>
<dbReference type="GO" id="GO:0006508">
    <property type="term" value="P:proteolysis"/>
    <property type="evidence" value="ECO:0007669"/>
    <property type="project" value="UniProtKB-KW"/>
</dbReference>
<evidence type="ECO:0000313" key="11">
    <source>
        <dbReference type="EMBL" id="MBT1688300.1"/>
    </source>
</evidence>
<dbReference type="Pfam" id="PF00675">
    <property type="entry name" value="Peptidase_M16"/>
    <property type="match status" value="1"/>
</dbReference>
<evidence type="ECO:0000256" key="6">
    <source>
        <dbReference type="ARBA" id="ARBA00022833"/>
    </source>
</evidence>
<protein>
    <submittedName>
        <fullName evidence="11">Insulinase family protein</fullName>
    </submittedName>
</protein>
<evidence type="ECO:0000256" key="7">
    <source>
        <dbReference type="ARBA" id="ARBA00023049"/>
    </source>
</evidence>
<organism evidence="11 12">
    <name type="scientific">Dawidia soli</name>
    <dbReference type="NCBI Taxonomy" id="2782352"/>
    <lineage>
        <taxon>Bacteria</taxon>
        <taxon>Pseudomonadati</taxon>
        <taxon>Bacteroidota</taxon>
        <taxon>Cytophagia</taxon>
        <taxon>Cytophagales</taxon>
        <taxon>Chryseotaleaceae</taxon>
        <taxon>Dawidia</taxon>
    </lineage>
</organism>
<comment type="similarity">
    <text evidence="2 8">Belongs to the peptidase M16 family.</text>
</comment>
<dbReference type="InterPro" id="IPR011249">
    <property type="entry name" value="Metalloenz_LuxS/M16"/>
</dbReference>
<dbReference type="PROSITE" id="PS00143">
    <property type="entry name" value="INSULINASE"/>
    <property type="match status" value="1"/>
</dbReference>
<evidence type="ECO:0000256" key="8">
    <source>
        <dbReference type="RuleBase" id="RU004447"/>
    </source>
</evidence>
<dbReference type="PANTHER" id="PTHR43690">
    <property type="entry name" value="NARDILYSIN"/>
    <property type="match status" value="1"/>
</dbReference>
<evidence type="ECO:0000256" key="4">
    <source>
        <dbReference type="ARBA" id="ARBA00022723"/>
    </source>
</evidence>
<evidence type="ECO:0000259" key="9">
    <source>
        <dbReference type="Pfam" id="PF00675"/>
    </source>
</evidence>
<dbReference type="InterPro" id="IPR011765">
    <property type="entry name" value="Pept_M16_N"/>
</dbReference>
<dbReference type="GO" id="GO:0046872">
    <property type="term" value="F:metal ion binding"/>
    <property type="evidence" value="ECO:0007669"/>
    <property type="project" value="UniProtKB-KW"/>
</dbReference>
<feature type="domain" description="Peptidase M16 C-terminal" evidence="10">
    <location>
        <begin position="638"/>
        <end position="824"/>
    </location>
</feature>
<evidence type="ECO:0000259" key="10">
    <source>
        <dbReference type="Pfam" id="PF05193"/>
    </source>
</evidence>
<sequence length="890" mass="101413">MALVVQVGYSDEAPNEIGISHFIEHLGLRGTIHFPNGIRDCLQRLGLELGRDFNATTGDKTYYQIAIPSNDSVILKTSLLALRDQAGGQRFLDNDVREEKAVVLNELTRGNSEWFSTMYETRYQLLGQNAENKNVKESEIDNIQRVTNRQIQKFYRRWYRPRRQMLVVVGDVNVSVLKKQIERIFGDLKDFNQLGEPNRKDKISRLSGMDHRYIVTKDPNSRDIAVSIYRTKIAELNIKYPSTVSELKAKVQDDLFNCLVKNRFEILAQRFELPFHDISTIVERRAIVESAGIDAIETRFHASGVEDVEWALRFIGDEMRRIVRWGFSDSEMERAKRLVIHQRLSDLRTSSALLASIRTYRMNGSFLPVNTSHGYEELAKQVSSDDVIDTFRDWLTSGANVDMHISTPPGITKPLPTKAEAFTWLEGTENESILPLTNVKFMMLPNPLANREAPDYSIKPSFEPNTTELVLANGAKVLLKCLGPPRKTKEGDGVDVALHCFRAIGASSYGVADYQSARAAAAIQSNMGVSTLNSVEYMQWKRLNNEAGLILGASPYVTNDESGIKGGASLSNVESLLNLVYLLFSQPRKDSLAFNAWLRDRERTDLREQNHILRFEDSIAHTIGIEDNGFTREQLNQINYERSYRIYRELFSEPGEYTFILAGYFDQKRMAEISNHYLGAIVGGDVPRPQRTHLLPKDSASVLGHLSPLKNLRATIMGDSIGNVHVRILFRCTRKEDAAATVKIQVLNEIIKSLLFNRLRERERGVYSVLSNLRTSLKMDEAIFDINFEASPNNVDALVASAIDEIQRIARNDYEEHIFYNAISTVNSRINVQMNDPFYWTEYLSRCCRKACNFDIGLELKKLQLLSRSDLNKFTKNYVKVEEYSLFMLL</sequence>
<dbReference type="EMBL" id="JAHESC010000024">
    <property type="protein sequence ID" value="MBT1688300.1"/>
    <property type="molecule type" value="Genomic_DNA"/>
</dbReference>
<evidence type="ECO:0000256" key="3">
    <source>
        <dbReference type="ARBA" id="ARBA00022670"/>
    </source>
</evidence>
<evidence type="ECO:0000256" key="1">
    <source>
        <dbReference type="ARBA" id="ARBA00001947"/>
    </source>
</evidence>
<feature type="domain" description="Peptidase M16 N-terminal" evidence="9">
    <location>
        <begin position="2"/>
        <end position="124"/>
    </location>
</feature>
<feature type="domain" description="Peptidase M16 C-terminal" evidence="10">
    <location>
        <begin position="146"/>
        <end position="202"/>
    </location>
</feature>
<proteinExistence type="inferred from homology"/>
<dbReference type="SUPFAM" id="SSF63411">
    <property type="entry name" value="LuxS/MPP-like metallohydrolase"/>
    <property type="match status" value="4"/>
</dbReference>
<keyword evidence="5" id="KW-0378">Hydrolase</keyword>
<dbReference type="Proteomes" id="UP001319180">
    <property type="component" value="Unassembled WGS sequence"/>
</dbReference>
<dbReference type="Pfam" id="PF05193">
    <property type="entry name" value="Peptidase_M16_C"/>
    <property type="match status" value="2"/>
</dbReference>
<dbReference type="PANTHER" id="PTHR43690:SF17">
    <property type="entry name" value="PROTEIN YHJJ"/>
    <property type="match status" value="1"/>
</dbReference>
<evidence type="ECO:0000256" key="5">
    <source>
        <dbReference type="ARBA" id="ARBA00022801"/>
    </source>
</evidence>
<dbReference type="InterPro" id="IPR001431">
    <property type="entry name" value="Pept_M16_Zn_BS"/>
</dbReference>
<dbReference type="AlphaFoldDB" id="A0AAP2DCI7"/>
<dbReference type="GO" id="GO:0004222">
    <property type="term" value="F:metalloendopeptidase activity"/>
    <property type="evidence" value="ECO:0007669"/>
    <property type="project" value="InterPro"/>
</dbReference>
<keyword evidence="3" id="KW-0645">Protease</keyword>
<dbReference type="Gene3D" id="3.30.830.10">
    <property type="entry name" value="Metalloenzyme, LuxS/M16 peptidase-like"/>
    <property type="match status" value="3"/>
</dbReference>
<accession>A0AAP2DCI7</accession>
<reference evidence="11 12" key="1">
    <citation type="submission" date="2021-05" db="EMBL/GenBank/DDBJ databases">
        <title>A Polyphasic approach of four new species of the genus Ohtaekwangia: Ohtaekwangia histidinii sp. nov., Ohtaekwangia cretensis sp. nov., Ohtaekwangia indiensis sp. nov., Ohtaekwangia reichenbachii sp. nov. from diverse environment.</title>
        <authorList>
            <person name="Octaviana S."/>
        </authorList>
    </citation>
    <scope>NUCLEOTIDE SEQUENCE [LARGE SCALE GENOMIC DNA]</scope>
    <source>
        <strain evidence="11 12">PWU37</strain>
    </source>
</reference>
<keyword evidence="6" id="KW-0862">Zinc</keyword>